<evidence type="ECO:0008006" key="3">
    <source>
        <dbReference type="Google" id="ProtNLM"/>
    </source>
</evidence>
<evidence type="ECO:0000313" key="2">
    <source>
        <dbReference type="Proteomes" id="UP001501746"/>
    </source>
</evidence>
<sequence length="224" mass="22664">MRSPGDHEPDEPRVRAASGGAGAARPARLAGVAAAALLCASLGGCAVNAGSAASDRFDAAMAGVEGVVLADARISNDLPFSGSGSLVLWLDPDAERDDLVAAVDRALAFDAGPGVNVRSVIVGFGEGEVSPLDGGFEQGVSVEFPRETSADEVVDQVIAFDGDPDLSWLDATFREIDLAVAEGADACAVIARVQQALGVADVEKIDAWSPDDGSIDPATCSGGR</sequence>
<dbReference type="EMBL" id="BAAANK010000001">
    <property type="protein sequence ID" value="GAA1824593.1"/>
    <property type="molecule type" value="Genomic_DNA"/>
</dbReference>
<accession>A0ABP4YSY6</accession>
<evidence type="ECO:0000313" key="1">
    <source>
        <dbReference type="EMBL" id="GAA1824593.1"/>
    </source>
</evidence>
<comment type="caution">
    <text evidence="1">The sequence shown here is derived from an EMBL/GenBank/DDBJ whole genome shotgun (WGS) entry which is preliminary data.</text>
</comment>
<organism evidence="1 2">
    <name type="scientific">Agromyces salentinus</name>
    <dbReference type="NCBI Taxonomy" id="269421"/>
    <lineage>
        <taxon>Bacteria</taxon>
        <taxon>Bacillati</taxon>
        <taxon>Actinomycetota</taxon>
        <taxon>Actinomycetes</taxon>
        <taxon>Micrococcales</taxon>
        <taxon>Microbacteriaceae</taxon>
        <taxon>Agromyces</taxon>
    </lineage>
</organism>
<protein>
    <recommendedName>
        <fullName evidence="3">DUF4349 domain-containing protein</fullName>
    </recommendedName>
</protein>
<reference evidence="2" key="1">
    <citation type="journal article" date="2019" name="Int. J. Syst. Evol. Microbiol.">
        <title>The Global Catalogue of Microorganisms (GCM) 10K type strain sequencing project: providing services to taxonomists for standard genome sequencing and annotation.</title>
        <authorList>
            <consortium name="The Broad Institute Genomics Platform"/>
            <consortium name="The Broad Institute Genome Sequencing Center for Infectious Disease"/>
            <person name="Wu L."/>
            <person name="Ma J."/>
        </authorList>
    </citation>
    <scope>NUCLEOTIDE SEQUENCE [LARGE SCALE GENOMIC DNA]</scope>
    <source>
        <strain evidence="2">JCM 14323</strain>
    </source>
</reference>
<dbReference type="Proteomes" id="UP001501746">
    <property type="component" value="Unassembled WGS sequence"/>
</dbReference>
<name>A0ABP4YSY6_9MICO</name>
<gene>
    <name evidence="1" type="ORF">GCM10009750_04280</name>
</gene>
<keyword evidence="2" id="KW-1185">Reference proteome</keyword>
<proteinExistence type="predicted"/>